<organism evidence="5 6">
    <name type="scientific">Reichenbachiella carrageenanivorans</name>
    <dbReference type="NCBI Taxonomy" id="2979869"/>
    <lineage>
        <taxon>Bacteria</taxon>
        <taxon>Pseudomonadati</taxon>
        <taxon>Bacteroidota</taxon>
        <taxon>Cytophagia</taxon>
        <taxon>Cytophagales</taxon>
        <taxon>Reichenbachiellaceae</taxon>
        <taxon>Reichenbachiella</taxon>
    </lineage>
</organism>
<keyword evidence="6" id="KW-1185">Reference proteome</keyword>
<protein>
    <recommendedName>
        <fullName evidence="3 4">Diaminopimelate epimerase</fullName>
        <shortName evidence="3">DAP epimerase</shortName>
        <ecNumber evidence="3 4">5.1.1.7</ecNumber>
    </recommendedName>
    <alternativeName>
        <fullName evidence="3">PLP-independent amino acid racemase</fullName>
    </alternativeName>
</protein>
<comment type="catalytic activity">
    <reaction evidence="3">
        <text>(2S,6S)-2,6-diaminopimelate = meso-2,6-diaminopimelate</text>
        <dbReference type="Rhea" id="RHEA:15393"/>
        <dbReference type="ChEBI" id="CHEBI:57609"/>
        <dbReference type="ChEBI" id="CHEBI:57791"/>
        <dbReference type="EC" id="5.1.1.7"/>
    </reaction>
</comment>
<dbReference type="EMBL" id="CP106735">
    <property type="protein sequence ID" value="UXX80762.1"/>
    <property type="molecule type" value="Genomic_DNA"/>
</dbReference>
<dbReference type="InterPro" id="IPR001653">
    <property type="entry name" value="DAP_epimerase_DapF"/>
</dbReference>
<dbReference type="HAMAP" id="MF_00197">
    <property type="entry name" value="DAP_epimerase"/>
    <property type="match status" value="1"/>
</dbReference>
<dbReference type="NCBIfam" id="TIGR00652">
    <property type="entry name" value="DapF"/>
    <property type="match status" value="1"/>
</dbReference>
<feature type="binding site" evidence="3">
    <location>
        <position position="168"/>
    </location>
    <ligand>
        <name>substrate</name>
    </ligand>
</feature>
<accession>A0ABY6D3N5</accession>
<feature type="binding site" evidence="3">
    <location>
        <begin position="197"/>
        <end position="198"/>
    </location>
    <ligand>
        <name>substrate</name>
    </ligand>
</feature>
<proteinExistence type="inferred from homology"/>
<evidence type="ECO:0000313" key="5">
    <source>
        <dbReference type="EMBL" id="UXX80762.1"/>
    </source>
</evidence>
<name>A0ABY6D3N5_9BACT</name>
<gene>
    <name evidence="3 5" type="primary">dapF</name>
    <name evidence="5" type="ORF">N7E81_06570</name>
</gene>
<dbReference type="Pfam" id="PF01678">
    <property type="entry name" value="DAP_epimerase"/>
    <property type="match status" value="2"/>
</dbReference>
<comment type="subunit">
    <text evidence="3">Homodimer.</text>
</comment>
<keyword evidence="3" id="KW-0963">Cytoplasm</keyword>
<dbReference type="PANTHER" id="PTHR31689">
    <property type="entry name" value="DIAMINOPIMELATE EPIMERASE, CHLOROPLASTIC"/>
    <property type="match status" value="1"/>
</dbReference>
<feature type="active site" description="Proton acceptor" evidence="3">
    <location>
        <position position="196"/>
    </location>
</feature>
<evidence type="ECO:0000256" key="4">
    <source>
        <dbReference type="NCBIfam" id="TIGR00652"/>
    </source>
</evidence>
<feature type="binding site" evidence="3">
    <location>
        <position position="64"/>
    </location>
    <ligand>
        <name>substrate</name>
    </ligand>
</feature>
<comment type="subcellular location">
    <subcellularLocation>
        <location evidence="3">Cytoplasm</location>
    </subcellularLocation>
</comment>
<feature type="site" description="Could be important to modulate the pK values of the two catalytic cysteine residues" evidence="3">
    <location>
        <position position="186"/>
    </location>
</feature>
<dbReference type="Gene3D" id="3.10.310.10">
    <property type="entry name" value="Diaminopimelate Epimerase, Chain A, domain 1"/>
    <property type="match status" value="2"/>
</dbReference>
<feature type="binding site" evidence="3">
    <location>
        <begin position="186"/>
        <end position="187"/>
    </location>
    <ligand>
        <name>substrate</name>
    </ligand>
</feature>
<comment type="similarity">
    <text evidence="1 3">Belongs to the diaminopimelate epimerase family.</text>
</comment>
<keyword evidence="3" id="KW-0028">Amino-acid biosynthesis</keyword>
<dbReference type="RefSeq" id="WP_263052491.1">
    <property type="nucleotide sequence ID" value="NZ_CP106735.1"/>
</dbReference>
<keyword evidence="2 3" id="KW-0413">Isomerase</keyword>
<dbReference type="EC" id="5.1.1.7" evidence="3 4"/>
<comment type="function">
    <text evidence="3">Catalyzes the stereoinversion of LL-2,6-diaminopimelate (L,L-DAP) to meso-diaminopimelate (meso-DAP), a precursor of L-lysine and an essential component of the bacterial peptidoglycan.</text>
</comment>
<evidence type="ECO:0000256" key="3">
    <source>
        <dbReference type="HAMAP-Rule" id="MF_00197"/>
    </source>
</evidence>
<dbReference type="SUPFAM" id="SSF54506">
    <property type="entry name" value="Diaminopimelate epimerase-like"/>
    <property type="match status" value="2"/>
</dbReference>
<evidence type="ECO:0000313" key="6">
    <source>
        <dbReference type="Proteomes" id="UP001062165"/>
    </source>
</evidence>
<evidence type="ECO:0000256" key="1">
    <source>
        <dbReference type="ARBA" id="ARBA00010219"/>
    </source>
</evidence>
<sequence>MSIPFYKYQGTGNDFVMIDNRKGLFPHNTAIISKICNRKFGVGADGLILIENHDSLDFEMVYFNADGSQSLCGNGSRCAVSFAHFLKIIKDETKFLTIDGPYEANLKHDLVYLHMRDQQCPEKFDTHYFLNNGSPHHIEFVNQAEKQDVYQQGAAVRYSDVYQPNGTNVNFVEIKENNTIYVRTYERGVEDETLSCGTGITASALAAADKGLSSPVAIEAKGGKLEVRFEQKADHSFTNIWLIGPAEQVFSGQFDI</sequence>
<comment type="pathway">
    <text evidence="3">Amino-acid biosynthesis; L-lysine biosynthesis via DAP pathway; DL-2,6-diaminopimelate from LL-2,6-diaminopimelate: step 1/1.</text>
</comment>
<feature type="binding site" evidence="3">
    <location>
        <position position="13"/>
    </location>
    <ligand>
        <name>substrate</name>
    </ligand>
</feature>
<reference evidence="5" key="1">
    <citation type="submission" date="2022-10" db="EMBL/GenBank/DDBJ databases">
        <title>Comparative genomics and taxonomic characterization of three novel marine species of genus Reichenbachiella exhibiting antioxidant and polysaccharide degradation activities.</title>
        <authorList>
            <person name="Muhammad N."/>
            <person name="Lee Y.-J."/>
            <person name="Ko J."/>
            <person name="Kim S.-G."/>
        </authorList>
    </citation>
    <scope>NUCLEOTIDE SEQUENCE</scope>
    <source>
        <strain evidence="5">Wsw4-B4</strain>
    </source>
</reference>
<feature type="binding site" evidence="3">
    <location>
        <begin position="73"/>
        <end position="74"/>
    </location>
    <ligand>
        <name>substrate</name>
    </ligand>
</feature>
<dbReference type="GO" id="GO:0008837">
    <property type="term" value="F:diaminopimelate epimerase activity"/>
    <property type="evidence" value="ECO:0007669"/>
    <property type="project" value="UniProtKB-EC"/>
</dbReference>
<evidence type="ECO:0000256" key="2">
    <source>
        <dbReference type="ARBA" id="ARBA00023235"/>
    </source>
</evidence>
<feature type="site" description="Could be important to modulate the pK values of the two catalytic cysteine residues" evidence="3">
    <location>
        <position position="136"/>
    </location>
</feature>
<keyword evidence="3" id="KW-0457">Lysine biosynthesis</keyword>
<dbReference type="Proteomes" id="UP001062165">
    <property type="component" value="Chromosome"/>
</dbReference>
<dbReference type="PANTHER" id="PTHR31689:SF0">
    <property type="entry name" value="DIAMINOPIMELATE EPIMERASE"/>
    <property type="match status" value="1"/>
</dbReference>
<comment type="caution">
    <text evidence="3">Lacks conserved residue(s) required for the propagation of feature annotation.</text>
</comment>
<feature type="active site" description="Proton donor" evidence="3">
    <location>
        <position position="72"/>
    </location>
</feature>